<reference evidence="3 4" key="1">
    <citation type="submission" date="2020-02" db="EMBL/GenBank/DDBJ databases">
        <authorList>
            <person name="Dziuba M."/>
            <person name="Kuznetsov B."/>
            <person name="Mardanov A."/>
            <person name="Ravin N."/>
            <person name="Grouzdev D."/>
        </authorList>
    </citation>
    <scope>NUCLEOTIDE SEQUENCE [LARGE SCALE GENOMIC DNA]</scope>
    <source>
        <strain evidence="3 4">SpK</strain>
    </source>
</reference>
<dbReference type="EMBL" id="JAAIYP010000034">
    <property type="protein sequence ID" value="NFV80083.1"/>
    <property type="molecule type" value="Genomic_DNA"/>
</dbReference>
<sequence>MKRVVIALMALVLSSANALACTDQELLELKGIKLLNVVRTATITRDDARLYPSPAAATGSAASFGAQYRIVALSGARVGLSALNSNQDSAEWWVNSRDVLCSTTPLAHDGGLERKFYVRTQPQVIVATQAKRGPSAIYISRRPGAGCGGALAGCAEVQRFDRLFIYAEHQEGSKRYYLLSRAPKLGALLGWIDASLGWEWSSSYGIHPKSDQESAFACIYKHKESAISGGAPSDPGCIRLYGGRTRWLKDNEPLPVLETFERDNVVRIATPVRRQTGVVADAQGEMRSLATGVDVVFVIDGTKSMLSHFLDIKKKFLPEFTSEIRSASNFSGLPIRFGAVIYRDKTLGGPLDRGQTISVDLPAGDCKARDLGAFVKALPDHVTEDDTDDYWEDTIGGMTEGLDKLVRDCPDHMKIMIVLGDAGYRPGSRDVPAAALVDAPFPRSEFHNLLRNMSRVRDSYVFLPVFIQTQRTAASELKCPACYDAAYGHFERDALNILHEYSNSLPKQYRKSDSQKVFQLNDGGGASKKIVGLIKSFVNPDMIQEWNRLRGTGMSPVQSTLQVSREFPDVPALVLESMQPAACNDYVRNTPELEERRKAGESVSALCSERQVIESDEYFVRRNTPLHDEGSNAIVSPTKDLIDPDNTIALKVYLQNTNLHSWITKLAELHTRLVDAQGDAAQIRALQLGMTDLVRQLSGGNPAWRQVDPRETFEAYMRRVKAMPVSLGSPLLQYAAPEDMAKIGAHDVVVLREWLNSSRLLLEGAQSGEEMNPKTASLERYNVNGFVLRRWAGGQEEGGMRRLPEGLHFCRTTKGTSERHCWMPNEYLP</sequence>
<dbReference type="InterPro" id="IPR002035">
    <property type="entry name" value="VWF_A"/>
</dbReference>
<dbReference type="AlphaFoldDB" id="A0A7C9QT83"/>
<dbReference type="Proteomes" id="UP000480684">
    <property type="component" value="Unassembled WGS sequence"/>
</dbReference>
<proteinExistence type="predicted"/>
<dbReference type="PROSITE" id="PS50234">
    <property type="entry name" value="VWFA"/>
    <property type="match status" value="1"/>
</dbReference>
<evidence type="ECO:0000313" key="4">
    <source>
        <dbReference type="Proteomes" id="UP000480684"/>
    </source>
</evidence>
<evidence type="ECO:0000313" key="3">
    <source>
        <dbReference type="EMBL" id="NFV80083.1"/>
    </source>
</evidence>
<feature type="signal peptide" evidence="1">
    <location>
        <begin position="1"/>
        <end position="20"/>
    </location>
</feature>
<dbReference type="RefSeq" id="WP_163677558.1">
    <property type="nucleotide sequence ID" value="NZ_JAAIYP010000034.1"/>
</dbReference>
<keyword evidence="1" id="KW-0732">Signal</keyword>
<dbReference type="InterPro" id="IPR036465">
    <property type="entry name" value="vWFA_dom_sf"/>
</dbReference>
<accession>A0A7C9QT83</accession>
<feature type="chain" id="PRO_5028969636" evidence="1">
    <location>
        <begin position="21"/>
        <end position="829"/>
    </location>
</feature>
<gene>
    <name evidence="3" type="ORF">G4223_08170</name>
</gene>
<feature type="domain" description="VWFA" evidence="2">
    <location>
        <begin position="294"/>
        <end position="505"/>
    </location>
</feature>
<evidence type="ECO:0000256" key="1">
    <source>
        <dbReference type="SAM" id="SignalP"/>
    </source>
</evidence>
<protein>
    <submittedName>
        <fullName evidence="3">VWA domain-containing protein</fullName>
    </submittedName>
</protein>
<evidence type="ECO:0000259" key="2">
    <source>
        <dbReference type="PROSITE" id="PS50234"/>
    </source>
</evidence>
<dbReference type="SUPFAM" id="SSF53300">
    <property type="entry name" value="vWA-like"/>
    <property type="match status" value="1"/>
</dbReference>
<organism evidence="3 4">
    <name type="scientific">Magnetospirillum aberrantis SpK</name>
    <dbReference type="NCBI Taxonomy" id="908842"/>
    <lineage>
        <taxon>Bacteria</taxon>
        <taxon>Pseudomonadati</taxon>
        <taxon>Pseudomonadota</taxon>
        <taxon>Alphaproteobacteria</taxon>
        <taxon>Rhodospirillales</taxon>
        <taxon>Rhodospirillaceae</taxon>
        <taxon>Magnetospirillum</taxon>
    </lineage>
</organism>
<keyword evidence="4" id="KW-1185">Reference proteome</keyword>
<name>A0A7C9QT83_9PROT</name>
<comment type="caution">
    <text evidence="3">The sequence shown here is derived from an EMBL/GenBank/DDBJ whole genome shotgun (WGS) entry which is preliminary data.</text>
</comment>